<evidence type="ECO:0000313" key="7">
    <source>
        <dbReference type="Proteomes" id="UP000277214"/>
    </source>
</evidence>
<dbReference type="PANTHER" id="PTHR30404:SF6">
    <property type="entry name" value="N-ACETYLMURAMOYL-L-ALANINE AMIDASE AMIB"/>
    <property type="match status" value="1"/>
</dbReference>
<dbReference type="AlphaFoldDB" id="A0A447PPT4"/>
<reference evidence="6 7" key="1">
    <citation type="submission" date="2018-12" db="EMBL/GenBank/DDBJ databases">
        <authorList>
            <consortium name="Pathogen Informatics"/>
        </authorList>
    </citation>
    <scope>NUCLEOTIDE SEQUENCE [LARGE SCALE GENOMIC DNA]</scope>
    <source>
        <strain evidence="6 7">NCTC8272</strain>
    </source>
</reference>
<dbReference type="Proteomes" id="UP000277214">
    <property type="component" value="Chromosome 1"/>
</dbReference>
<dbReference type="GO" id="GO:0071555">
    <property type="term" value="P:cell wall organization"/>
    <property type="evidence" value="ECO:0007669"/>
    <property type="project" value="UniProtKB-KW"/>
</dbReference>
<feature type="region of interest" description="Disordered" evidence="4">
    <location>
        <begin position="138"/>
        <end position="178"/>
    </location>
</feature>
<organism evidence="6 7">
    <name type="scientific">Salmonella enterica I</name>
    <dbReference type="NCBI Taxonomy" id="59201"/>
    <lineage>
        <taxon>Bacteria</taxon>
        <taxon>Pseudomonadati</taxon>
        <taxon>Pseudomonadota</taxon>
        <taxon>Gammaproteobacteria</taxon>
        <taxon>Enterobacterales</taxon>
        <taxon>Enterobacteriaceae</taxon>
        <taxon>Salmonella</taxon>
    </lineage>
</organism>
<sequence length="223" mass="23549">MIYRIKNAVIAALILLCAHAGAASLSDIQVSNGEQQARITLSFIGEPEYAYSQDGKRTVALDIRQTGVIQGLPLQFSGNNLVKTIRAGTPKDAQSLRLLVDLTENGKTEAVKRQNGGNYTVIFTINADVPPPPPPVVAKRVESAPRPTEPARNPFKSSDDRLTGVTSSNTVTRPAARASTGAGDKVVIAIDAGHGGQDPGAIGRAVRARKMSPSPSRVSYAHC</sequence>
<keyword evidence="3" id="KW-0961">Cell wall biogenesis/degradation</keyword>
<dbReference type="PANTHER" id="PTHR30404">
    <property type="entry name" value="N-ACETYLMURAMOYL-L-ALANINE AMIDASE"/>
    <property type="match status" value="1"/>
</dbReference>
<evidence type="ECO:0000256" key="4">
    <source>
        <dbReference type="SAM" id="MobiDB-lite"/>
    </source>
</evidence>
<evidence type="ECO:0000256" key="1">
    <source>
        <dbReference type="ARBA" id="ARBA00010860"/>
    </source>
</evidence>
<comment type="similarity">
    <text evidence="1">Belongs to the N-acetylmuramoyl-L-alanine amidase 3 family.</text>
</comment>
<dbReference type="EMBL" id="LR134149">
    <property type="protein sequence ID" value="VEA41124.1"/>
    <property type="molecule type" value="Genomic_DNA"/>
</dbReference>
<dbReference type="Gene3D" id="2.60.40.3500">
    <property type="match status" value="1"/>
</dbReference>
<evidence type="ECO:0000256" key="3">
    <source>
        <dbReference type="ARBA" id="ARBA00023316"/>
    </source>
</evidence>
<name>A0A447PPT4_SALET</name>
<protein>
    <submittedName>
        <fullName evidence="6">N-acetylmuramoyl-l-alanine amidase II</fullName>
        <ecNumber evidence="6">3.5.1.28</ecNumber>
    </submittedName>
</protein>
<gene>
    <name evidence="6" type="primary">amiB_2</name>
    <name evidence="6" type="ORF">NCTC8272_03719</name>
</gene>
<dbReference type="EC" id="3.5.1.28" evidence="6"/>
<keyword evidence="2 6" id="KW-0378">Hydrolase</keyword>
<dbReference type="GO" id="GO:0008745">
    <property type="term" value="F:N-acetylmuramoyl-L-alanine amidase activity"/>
    <property type="evidence" value="ECO:0007669"/>
    <property type="project" value="UniProtKB-EC"/>
</dbReference>
<keyword evidence="5" id="KW-0732">Signal</keyword>
<dbReference type="GO" id="GO:0030288">
    <property type="term" value="C:outer membrane-bounded periplasmic space"/>
    <property type="evidence" value="ECO:0007669"/>
    <property type="project" value="TreeGrafter"/>
</dbReference>
<feature type="chain" id="PRO_5019583832" evidence="5">
    <location>
        <begin position="23"/>
        <end position="223"/>
    </location>
</feature>
<accession>A0A447PPT4</accession>
<evidence type="ECO:0000256" key="2">
    <source>
        <dbReference type="ARBA" id="ARBA00022801"/>
    </source>
</evidence>
<feature type="signal peptide" evidence="5">
    <location>
        <begin position="1"/>
        <end position="22"/>
    </location>
</feature>
<proteinExistence type="inferred from homology"/>
<dbReference type="InterPro" id="IPR050695">
    <property type="entry name" value="N-acetylmuramoyl_amidase_3"/>
</dbReference>
<evidence type="ECO:0000313" key="6">
    <source>
        <dbReference type="EMBL" id="VEA41124.1"/>
    </source>
</evidence>
<dbReference type="FunFam" id="2.60.40.3500:FF:000002">
    <property type="entry name" value="N-acetylmuramoyl-L-alanine amidase amiB"/>
    <property type="match status" value="1"/>
</dbReference>
<evidence type="ECO:0000256" key="5">
    <source>
        <dbReference type="SAM" id="SignalP"/>
    </source>
</evidence>